<accession>A0AAE2SBY9</accession>
<dbReference type="AlphaFoldDB" id="A0AAE2SBY9"/>
<organism evidence="1 2">
    <name type="scientific">Oceaniferula flava</name>
    <dbReference type="NCBI Taxonomy" id="2800421"/>
    <lineage>
        <taxon>Bacteria</taxon>
        <taxon>Pseudomonadati</taxon>
        <taxon>Verrucomicrobiota</taxon>
        <taxon>Verrucomicrobiia</taxon>
        <taxon>Verrucomicrobiales</taxon>
        <taxon>Verrucomicrobiaceae</taxon>
        <taxon>Oceaniferula</taxon>
    </lineage>
</organism>
<proteinExistence type="predicted"/>
<name>A0AAE2SBY9_9BACT</name>
<dbReference type="RefSeq" id="WP_309488285.1">
    <property type="nucleotide sequence ID" value="NZ_JAENIG010000001.1"/>
</dbReference>
<sequence>MITRKSIALLALTAALAVFFFWNRNTAPSELEQQPPIVTLPKPPPPKPEVPMGKLIGEKLLHQYASDDTTLRDDLQAISRLSLSYITLVKNHANHPVGCNADLADAFHGKNPHQQRFLPDRHKVFNDEGEMIDRWQTPLFIHPVSAGRWEIRSAGPDRKLWTGDDLQLLPNGTFVEGFTKN</sequence>
<dbReference type="Proteomes" id="UP000634206">
    <property type="component" value="Unassembled WGS sequence"/>
</dbReference>
<dbReference type="EMBL" id="JAENIG010000001">
    <property type="protein sequence ID" value="MBK1853690.1"/>
    <property type="molecule type" value="Genomic_DNA"/>
</dbReference>
<evidence type="ECO:0000313" key="2">
    <source>
        <dbReference type="Proteomes" id="UP000634206"/>
    </source>
</evidence>
<comment type="caution">
    <text evidence="1">The sequence shown here is derived from an EMBL/GenBank/DDBJ whole genome shotgun (WGS) entry which is preliminary data.</text>
</comment>
<keyword evidence="2" id="KW-1185">Reference proteome</keyword>
<gene>
    <name evidence="1" type="ORF">JIN83_01850</name>
</gene>
<reference evidence="1" key="1">
    <citation type="submission" date="2021-01" db="EMBL/GenBank/DDBJ databases">
        <title>Modified the classification status of verrucomicrobia.</title>
        <authorList>
            <person name="Feng X."/>
        </authorList>
    </citation>
    <scope>NUCLEOTIDE SEQUENCE</scope>
    <source>
        <strain evidence="1">5K15</strain>
    </source>
</reference>
<protein>
    <submittedName>
        <fullName evidence="1">Uncharacterized protein</fullName>
    </submittedName>
</protein>
<evidence type="ECO:0000313" key="1">
    <source>
        <dbReference type="EMBL" id="MBK1853690.1"/>
    </source>
</evidence>